<dbReference type="Proteomes" id="UP001054252">
    <property type="component" value="Unassembled WGS sequence"/>
</dbReference>
<keyword evidence="1" id="KW-0812">Transmembrane</keyword>
<keyword evidence="1" id="KW-0472">Membrane</keyword>
<sequence>MTNPHILPCPLLHHHFACTRYLVSQTLFTRAHFHHYSKILKKKKSLEREKKKSVKLPTVPLILTILLFLLNFGSSLVFPP</sequence>
<name>A0AAV5LMK4_9ROSI</name>
<keyword evidence="1" id="KW-1133">Transmembrane helix</keyword>
<proteinExistence type="predicted"/>
<organism evidence="2 3">
    <name type="scientific">Rubroshorea leprosula</name>
    <dbReference type="NCBI Taxonomy" id="152421"/>
    <lineage>
        <taxon>Eukaryota</taxon>
        <taxon>Viridiplantae</taxon>
        <taxon>Streptophyta</taxon>
        <taxon>Embryophyta</taxon>
        <taxon>Tracheophyta</taxon>
        <taxon>Spermatophyta</taxon>
        <taxon>Magnoliopsida</taxon>
        <taxon>eudicotyledons</taxon>
        <taxon>Gunneridae</taxon>
        <taxon>Pentapetalae</taxon>
        <taxon>rosids</taxon>
        <taxon>malvids</taxon>
        <taxon>Malvales</taxon>
        <taxon>Dipterocarpaceae</taxon>
        <taxon>Rubroshorea</taxon>
    </lineage>
</organism>
<evidence type="ECO:0000313" key="2">
    <source>
        <dbReference type="EMBL" id="GKV38631.1"/>
    </source>
</evidence>
<feature type="transmembrane region" description="Helical" evidence="1">
    <location>
        <begin position="58"/>
        <end position="78"/>
    </location>
</feature>
<evidence type="ECO:0000256" key="1">
    <source>
        <dbReference type="SAM" id="Phobius"/>
    </source>
</evidence>
<gene>
    <name evidence="2" type="ORF">SLEP1_g46520</name>
</gene>
<reference evidence="2 3" key="1">
    <citation type="journal article" date="2021" name="Commun. Biol.">
        <title>The genome of Shorea leprosula (Dipterocarpaceae) highlights the ecological relevance of drought in aseasonal tropical rainforests.</title>
        <authorList>
            <person name="Ng K.K.S."/>
            <person name="Kobayashi M.J."/>
            <person name="Fawcett J.A."/>
            <person name="Hatakeyama M."/>
            <person name="Paape T."/>
            <person name="Ng C.H."/>
            <person name="Ang C.C."/>
            <person name="Tnah L.H."/>
            <person name="Lee C.T."/>
            <person name="Nishiyama T."/>
            <person name="Sese J."/>
            <person name="O'Brien M.J."/>
            <person name="Copetti D."/>
            <person name="Mohd Noor M.I."/>
            <person name="Ong R.C."/>
            <person name="Putra M."/>
            <person name="Sireger I.Z."/>
            <person name="Indrioko S."/>
            <person name="Kosugi Y."/>
            <person name="Izuno A."/>
            <person name="Isagi Y."/>
            <person name="Lee S.L."/>
            <person name="Shimizu K.K."/>
        </authorList>
    </citation>
    <scope>NUCLEOTIDE SEQUENCE [LARGE SCALE GENOMIC DNA]</scope>
    <source>
        <strain evidence="2">214</strain>
    </source>
</reference>
<evidence type="ECO:0000313" key="3">
    <source>
        <dbReference type="Proteomes" id="UP001054252"/>
    </source>
</evidence>
<dbReference type="EMBL" id="BPVZ01000129">
    <property type="protein sequence ID" value="GKV38631.1"/>
    <property type="molecule type" value="Genomic_DNA"/>
</dbReference>
<protein>
    <submittedName>
        <fullName evidence="2">Uncharacterized protein</fullName>
    </submittedName>
</protein>
<keyword evidence="3" id="KW-1185">Reference proteome</keyword>
<accession>A0AAV5LMK4</accession>
<comment type="caution">
    <text evidence="2">The sequence shown here is derived from an EMBL/GenBank/DDBJ whole genome shotgun (WGS) entry which is preliminary data.</text>
</comment>
<dbReference type="AlphaFoldDB" id="A0AAV5LMK4"/>